<gene>
    <name evidence="1" type="ORF">FA13DRAFT_1708117</name>
</gene>
<keyword evidence="2" id="KW-1185">Reference proteome</keyword>
<evidence type="ECO:0000313" key="2">
    <source>
        <dbReference type="Proteomes" id="UP000298030"/>
    </source>
</evidence>
<comment type="caution">
    <text evidence="1">The sequence shown here is derived from an EMBL/GenBank/DDBJ whole genome shotgun (WGS) entry which is preliminary data.</text>
</comment>
<dbReference type="EMBL" id="QPFP01000011">
    <property type="protein sequence ID" value="TEB33953.1"/>
    <property type="molecule type" value="Genomic_DNA"/>
</dbReference>
<accession>A0A4Y7TIE5</accession>
<sequence length="274" mass="30128">MPARNKRLSSLFTLRPAVRGSYNHANVRIVSIGQPPTSENQSLSARSTFITFPAAPNFLQSTTRKRFYKPQRTQLTRLDLVATRIVSAIVVRESCNPVVGDGGLLGAGDTVEGARPEKGEMNWVRAHALLALAPEKTRPAWSRFLWGVKGATDYGTGGRATWHGYSIAGDSGKCHLWGGLIYVDFCDSHSLHGGIPHPIPAFPTLTYPLPLPRLRNSDVRPFHLPPPPLPHPHPILAAFYLCKDQLHGQRAPRNWAREGEVETCLPHAHGRTGP</sequence>
<dbReference type="AlphaFoldDB" id="A0A4Y7TIE5"/>
<dbReference type="Proteomes" id="UP000298030">
    <property type="component" value="Unassembled WGS sequence"/>
</dbReference>
<proteinExistence type="predicted"/>
<protein>
    <submittedName>
        <fullName evidence="1">Uncharacterized protein</fullName>
    </submittedName>
</protein>
<organism evidence="1 2">
    <name type="scientific">Coprinellus micaceus</name>
    <name type="common">Glistening ink-cap mushroom</name>
    <name type="synonym">Coprinus micaceus</name>
    <dbReference type="NCBI Taxonomy" id="71717"/>
    <lineage>
        <taxon>Eukaryota</taxon>
        <taxon>Fungi</taxon>
        <taxon>Dikarya</taxon>
        <taxon>Basidiomycota</taxon>
        <taxon>Agaricomycotina</taxon>
        <taxon>Agaricomycetes</taxon>
        <taxon>Agaricomycetidae</taxon>
        <taxon>Agaricales</taxon>
        <taxon>Agaricineae</taxon>
        <taxon>Psathyrellaceae</taxon>
        <taxon>Coprinellus</taxon>
    </lineage>
</organism>
<name>A0A4Y7TIE5_COPMI</name>
<evidence type="ECO:0000313" key="1">
    <source>
        <dbReference type="EMBL" id="TEB33953.1"/>
    </source>
</evidence>
<reference evidence="1 2" key="1">
    <citation type="journal article" date="2019" name="Nat. Ecol. Evol.">
        <title>Megaphylogeny resolves global patterns of mushroom evolution.</title>
        <authorList>
            <person name="Varga T."/>
            <person name="Krizsan K."/>
            <person name="Foldi C."/>
            <person name="Dima B."/>
            <person name="Sanchez-Garcia M."/>
            <person name="Sanchez-Ramirez S."/>
            <person name="Szollosi G.J."/>
            <person name="Szarkandi J.G."/>
            <person name="Papp V."/>
            <person name="Albert L."/>
            <person name="Andreopoulos W."/>
            <person name="Angelini C."/>
            <person name="Antonin V."/>
            <person name="Barry K.W."/>
            <person name="Bougher N.L."/>
            <person name="Buchanan P."/>
            <person name="Buyck B."/>
            <person name="Bense V."/>
            <person name="Catcheside P."/>
            <person name="Chovatia M."/>
            <person name="Cooper J."/>
            <person name="Damon W."/>
            <person name="Desjardin D."/>
            <person name="Finy P."/>
            <person name="Geml J."/>
            <person name="Haridas S."/>
            <person name="Hughes K."/>
            <person name="Justo A."/>
            <person name="Karasinski D."/>
            <person name="Kautmanova I."/>
            <person name="Kiss B."/>
            <person name="Kocsube S."/>
            <person name="Kotiranta H."/>
            <person name="LaButti K.M."/>
            <person name="Lechner B.E."/>
            <person name="Liimatainen K."/>
            <person name="Lipzen A."/>
            <person name="Lukacs Z."/>
            <person name="Mihaltcheva S."/>
            <person name="Morgado L.N."/>
            <person name="Niskanen T."/>
            <person name="Noordeloos M.E."/>
            <person name="Ohm R.A."/>
            <person name="Ortiz-Santana B."/>
            <person name="Ovrebo C."/>
            <person name="Racz N."/>
            <person name="Riley R."/>
            <person name="Savchenko A."/>
            <person name="Shiryaev A."/>
            <person name="Soop K."/>
            <person name="Spirin V."/>
            <person name="Szebenyi C."/>
            <person name="Tomsovsky M."/>
            <person name="Tulloss R.E."/>
            <person name="Uehling J."/>
            <person name="Grigoriev I.V."/>
            <person name="Vagvolgyi C."/>
            <person name="Papp T."/>
            <person name="Martin F.M."/>
            <person name="Miettinen O."/>
            <person name="Hibbett D.S."/>
            <person name="Nagy L.G."/>
        </authorList>
    </citation>
    <scope>NUCLEOTIDE SEQUENCE [LARGE SCALE GENOMIC DNA]</scope>
    <source>
        <strain evidence="1 2">FP101781</strain>
    </source>
</reference>